<reference evidence="1 2" key="1">
    <citation type="submission" date="2022-03" db="EMBL/GenBank/DDBJ databases">
        <title>Sinomonas sp. isolated from a soil.</title>
        <authorList>
            <person name="Han J."/>
            <person name="Kim D.-U."/>
        </authorList>
    </citation>
    <scope>NUCLEOTIDE SEQUENCE [LARGE SCALE GENOMIC DNA]</scope>
    <source>
        <strain evidence="1 2">5-5</strain>
    </source>
</reference>
<dbReference type="Pfam" id="PF10025">
    <property type="entry name" value="DUF2267"/>
    <property type="match status" value="1"/>
</dbReference>
<accession>A0ABS9U3A0</accession>
<dbReference type="InterPro" id="IPR018727">
    <property type="entry name" value="DUF2267"/>
</dbReference>
<evidence type="ECO:0000313" key="1">
    <source>
        <dbReference type="EMBL" id="MCH6471172.1"/>
    </source>
</evidence>
<dbReference type="InterPro" id="IPR038282">
    <property type="entry name" value="DUF2267_sf"/>
</dbReference>
<organism evidence="1 2">
    <name type="scientific">Sinomonas terrae</name>
    <dbReference type="NCBI Taxonomy" id="2908838"/>
    <lineage>
        <taxon>Bacteria</taxon>
        <taxon>Bacillati</taxon>
        <taxon>Actinomycetota</taxon>
        <taxon>Actinomycetes</taxon>
        <taxon>Micrococcales</taxon>
        <taxon>Micrococcaceae</taxon>
        <taxon>Sinomonas</taxon>
    </lineage>
</organism>
<dbReference type="Proteomes" id="UP001202922">
    <property type="component" value="Unassembled WGS sequence"/>
</dbReference>
<dbReference type="RefSeq" id="WP_241054786.1">
    <property type="nucleotide sequence ID" value="NZ_JAKZBV010000001.1"/>
</dbReference>
<comment type="caution">
    <text evidence="1">The sequence shown here is derived from an EMBL/GenBank/DDBJ whole genome shotgun (WGS) entry which is preliminary data.</text>
</comment>
<name>A0ABS9U3A0_9MICC</name>
<gene>
    <name evidence="1" type="ORF">L0M17_14490</name>
</gene>
<evidence type="ECO:0000313" key="2">
    <source>
        <dbReference type="Proteomes" id="UP001202922"/>
    </source>
</evidence>
<proteinExistence type="predicted"/>
<dbReference type="Gene3D" id="1.10.490.110">
    <property type="entry name" value="Uncharacterized conserved protein DUF2267"/>
    <property type="match status" value="1"/>
</dbReference>
<dbReference type="EMBL" id="JAKZBV010000001">
    <property type="protein sequence ID" value="MCH6471172.1"/>
    <property type="molecule type" value="Genomic_DNA"/>
</dbReference>
<sequence>MKYHDFLKRVEERGEYTDPADAEKAVRTVLEALGRRLTGAESHHVASQLPAELKWFLEQAPEPAEKLGPEQFIDHLSAGTGESRESAKWDASAVLTTLGEAVTGGQLNQILSELPSGYAVYFGKPELA</sequence>
<protein>
    <submittedName>
        <fullName evidence="1">DUF2267 domain-containing protein</fullName>
    </submittedName>
</protein>
<keyword evidence="2" id="KW-1185">Reference proteome</keyword>